<dbReference type="RefSeq" id="XP_003284594.1">
    <property type="nucleotide sequence ID" value="XM_003284546.1"/>
</dbReference>
<dbReference type="InParanoid" id="F0ZAZ4"/>
<reference evidence="2" key="1">
    <citation type="journal article" date="2011" name="Genome Biol.">
        <title>Comparative genomics of the social amoebae Dictyostelium discoideum and Dictyostelium purpureum.</title>
        <authorList>
            <consortium name="US DOE Joint Genome Institute (JGI-PGF)"/>
            <person name="Sucgang R."/>
            <person name="Kuo A."/>
            <person name="Tian X."/>
            <person name="Salerno W."/>
            <person name="Parikh A."/>
            <person name="Feasley C.L."/>
            <person name="Dalin E."/>
            <person name="Tu H."/>
            <person name="Huang E."/>
            <person name="Barry K."/>
            <person name="Lindquist E."/>
            <person name="Shapiro H."/>
            <person name="Bruce D."/>
            <person name="Schmutz J."/>
            <person name="Salamov A."/>
            <person name="Fey P."/>
            <person name="Gaudet P."/>
            <person name="Anjard C."/>
            <person name="Babu M.M."/>
            <person name="Basu S."/>
            <person name="Bushmanova Y."/>
            <person name="van der Wel H."/>
            <person name="Katoh-Kurasawa M."/>
            <person name="Dinh C."/>
            <person name="Coutinho P.M."/>
            <person name="Saito T."/>
            <person name="Elias M."/>
            <person name="Schaap P."/>
            <person name="Kay R.R."/>
            <person name="Henrissat B."/>
            <person name="Eichinger L."/>
            <person name="Rivero F."/>
            <person name="Putnam N.H."/>
            <person name="West C.M."/>
            <person name="Loomis W.F."/>
            <person name="Chisholm R.L."/>
            <person name="Shaulsky G."/>
            <person name="Strassmann J.E."/>
            <person name="Queller D.C."/>
            <person name="Kuspa A."/>
            <person name="Grigoriev I.V."/>
        </authorList>
    </citation>
    <scope>NUCLEOTIDE SEQUENCE [LARGE SCALE GENOMIC DNA]</scope>
    <source>
        <strain evidence="2">QSDP1</strain>
    </source>
</reference>
<dbReference type="GeneID" id="10506396"/>
<organism evidence="1 2">
    <name type="scientific">Dictyostelium purpureum</name>
    <name type="common">Slime mold</name>
    <dbReference type="NCBI Taxonomy" id="5786"/>
    <lineage>
        <taxon>Eukaryota</taxon>
        <taxon>Amoebozoa</taxon>
        <taxon>Evosea</taxon>
        <taxon>Eumycetozoa</taxon>
        <taxon>Dictyostelia</taxon>
        <taxon>Dictyosteliales</taxon>
        <taxon>Dictyosteliaceae</taxon>
        <taxon>Dictyostelium</taxon>
    </lineage>
</organism>
<evidence type="ECO:0000313" key="1">
    <source>
        <dbReference type="EMBL" id="EGC38914.1"/>
    </source>
</evidence>
<dbReference type="KEGG" id="dpp:DICPUDRAFT_75548"/>
<evidence type="ECO:0000313" key="2">
    <source>
        <dbReference type="Proteomes" id="UP000001064"/>
    </source>
</evidence>
<accession>F0ZAZ4</accession>
<name>F0ZAZ4_DICPU</name>
<dbReference type="Proteomes" id="UP000001064">
    <property type="component" value="Unassembled WGS sequence"/>
</dbReference>
<protein>
    <recommendedName>
        <fullName evidence="3">Band 7 domain-containing protein</fullName>
    </recommendedName>
</protein>
<sequence>MELFDPKLRNPFFSKNKLNFFPQKKQEILVKKKGLLDNKAATSDEINLKFFQTRDSLRVGVVLVVVFKIVDPEFAITKLGKEGIINHIENVSFADIVQKNQAVIVESQAKPQFSQKKVEALLIATDAQRKSQEMQGEIFTKYPILAEIELAKTKAQVLKGATLYITPKMQEIL</sequence>
<dbReference type="EMBL" id="GL870967">
    <property type="protein sequence ID" value="EGC38914.1"/>
    <property type="molecule type" value="Genomic_DNA"/>
</dbReference>
<dbReference type="AlphaFoldDB" id="F0ZAZ4"/>
<dbReference type="STRING" id="5786.F0ZAZ4"/>
<evidence type="ECO:0008006" key="3">
    <source>
        <dbReference type="Google" id="ProtNLM"/>
    </source>
</evidence>
<proteinExistence type="predicted"/>
<gene>
    <name evidence="1" type="ORF">DICPUDRAFT_75548</name>
</gene>
<keyword evidence="2" id="KW-1185">Reference proteome</keyword>
<dbReference type="VEuPathDB" id="AmoebaDB:DICPUDRAFT_75548"/>